<dbReference type="OMA" id="IAFWWTR"/>
<dbReference type="OrthoDB" id="46868at2759"/>
<accession>G4TGI0</accession>
<dbReference type="Proteomes" id="UP000007148">
    <property type="component" value="Unassembled WGS sequence"/>
</dbReference>
<evidence type="ECO:0000256" key="2">
    <source>
        <dbReference type="ARBA" id="ARBA00022448"/>
    </source>
</evidence>
<evidence type="ECO:0000256" key="4">
    <source>
        <dbReference type="ARBA" id="ARBA00022824"/>
    </source>
</evidence>
<evidence type="ECO:0000259" key="12">
    <source>
        <dbReference type="Pfam" id="PF03908"/>
    </source>
</evidence>
<keyword evidence="14" id="KW-1185">Reference proteome</keyword>
<evidence type="ECO:0000313" key="13">
    <source>
        <dbReference type="EMBL" id="CCA70430.1"/>
    </source>
</evidence>
<dbReference type="InterPro" id="IPR056173">
    <property type="entry name" value="Sec20_C"/>
</dbReference>
<dbReference type="PANTHER" id="PTHR12825:SF0">
    <property type="entry name" value="VESICLE TRANSPORT PROTEIN SEC20"/>
    <property type="match status" value="1"/>
</dbReference>
<dbReference type="GO" id="GO:0006890">
    <property type="term" value="P:retrograde vesicle-mediated transport, Golgi to endoplasmic reticulum"/>
    <property type="evidence" value="ECO:0007669"/>
    <property type="project" value="InterPro"/>
</dbReference>
<dbReference type="GO" id="GO:0031201">
    <property type="term" value="C:SNARE complex"/>
    <property type="evidence" value="ECO:0007669"/>
    <property type="project" value="TreeGrafter"/>
</dbReference>
<dbReference type="InterPro" id="IPR005606">
    <property type="entry name" value="Sec20"/>
</dbReference>
<dbReference type="AlphaFoldDB" id="G4TGI0"/>
<evidence type="ECO:0000256" key="5">
    <source>
        <dbReference type="ARBA" id="ARBA00022892"/>
    </source>
</evidence>
<dbReference type="EMBL" id="CAFZ01000082">
    <property type="protein sequence ID" value="CCA70430.1"/>
    <property type="molecule type" value="Genomic_DNA"/>
</dbReference>
<sequence length="353" mass="38833">MPPIPSQAPTFSDPDVTLAISSLEQRRTFLASTVIPSLATLPASTPLLEQQRRAEGLREDLEDLGKRIETLEQLVEDLDTEKERRVGRDVVLQWAADYAALKKDARAALLSSKKAIDQHAKSRRDELLGSAVYKQPYDREENEKTDDALMRTTASLTDALRRTEARLKAELDRSMLSTQLLTSQTATLRQTSNAHGQLTSLLDTSKGLITALERTDWLDRMLILGALAVFLLTCAWIIKVRIFDRAFSIAFWWVKWMPSWGDDKLLDELEKGARVLSNTVQDASTVIKETASSALAAITENATSSLQADGMPSPSSTLSAIFSDVSEAANTTPIISAASSTVTKVASILRDEL</sequence>
<dbReference type="eggNOG" id="ENOG502S7WD">
    <property type="taxonomic scope" value="Eukaryota"/>
</dbReference>
<evidence type="ECO:0000256" key="11">
    <source>
        <dbReference type="SAM" id="Phobius"/>
    </source>
</evidence>
<evidence type="ECO:0000256" key="8">
    <source>
        <dbReference type="ARBA" id="ARBA00023136"/>
    </source>
</evidence>
<comment type="similarity">
    <text evidence="9">Belongs to the SEC20 family.</text>
</comment>
<feature type="transmembrane region" description="Helical" evidence="11">
    <location>
        <begin position="221"/>
        <end position="238"/>
    </location>
</feature>
<name>G4TGI0_SERID</name>
<gene>
    <name evidence="13" type="ORF">PIIN_04369</name>
</gene>
<keyword evidence="6 11" id="KW-1133">Transmembrane helix</keyword>
<dbReference type="GO" id="GO:0005484">
    <property type="term" value="F:SNAP receptor activity"/>
    <property type="evidence" value="ECO:0007669"/>
    <property type="project" value="InterPro"/>
</dbReference>
<protein>
    <recommendedName>
        <fullName evidence="12">Sec20 C-terminal domain-containing protein</fullName>
    </recommendedName>
</protein>
<reference evidence="13 14" key="1">
    <citation type="journal article" date="2011" name="PLoS Pathog.">
        <title>Endophytic Life Strategies Decoded by Genome and Transcriptome Analyses of the Mutualistic Root Symbiont Piriformospora indica.</title>
        <authorList>
            <person name="Zuccaro A."/>
            <person name="Lahrmann U."/>
            <person name="Guldener U."/>
            <person name="Langen G."/>
            <person name="Pfiffi S."/>
            <person name="Biedenkopf D."/>
            <person name="Wong P."/>
            <person name="Samans B."/>
            <person name="Grimm C."/>
            <person name="Basiewicz M."/>
            <person name="Murat C."/>
            <person name="Martin F."/>
            <person name="Kogel K.H."/>
        </authorList>
    </citation>
    <scope>NUCLEOTIDE SEQUENCE [LARGE SCALE GENOMIC DNA]</scope>
    <source>
        <strain evidence="13 14">DSM 11827</strain>
    </source>
</reference>
<dbReference type="HOGENOM" id="CLU_063105_0_0_1"/>
<dbReference type="PANTHER" id="PTHR12825">
    <property type="entry name" value="BNIP1-RELATED"/>
    <property type="match status" value="1"/>
</dbReference>
<keyword evidence="8 11" id="KW-0472">Membrane</keyword>
<dbReference type="GO" id="GO:0005789">
    <property type="term" value="C:endoplasmic reticulum membrane"/>
    <property type="evidence" value="ECO:0007669"/>
    <property type="project" value="UniProtKB-SubCell"/>
</dbReference>
<dbReference type="Pfam" id="PF03908">
    <property type="entry name" value="Sec20"/>
    <property type="match status" value="1"/>
</dbReference>
<keyword evidence="2" id="KW-0813">Transport</keyword>
<keyword evidence="4" id="KW-0256">Endoplasmic reticulum</keyword>
<evidence type="ECO:0000256" key="3">
    <source>
        <dbReference type="ARBA" id="ARBA00022692"/>
    </source>
</evidence>
<dbReference type="STRING" id="1109443.G4TGI0"/>
<evidence type="ECO:0000256" key="10">
    <source>
        <dbReference type="SAM" id="Coils"/>
    </source>
</evidence>
<evidence type="ECO:0000313" key="14">
    <source>
        <dbReference type="Proteomes" id="UP000007148"/>
    </source>
</evidence>
<proteinExistence type="inferred from homology"/>
<comment type="subcellular location">
    <subcellularLocation>
        <location evidence="1">Endoplasmic reticulum membrane</location>
        <topology evidence="1">Single-pass type IV membrane protein</topology>
    </subcellularLocation>
</comment>
<feature type="coiled-coil region" evidence="10">
    <location>
        <begin position="47"/>
        <end position="81"/>
    </location>
</feature>
<evidence type="ECO:0000256" key="1">
    <source>
        <dbReference type="ARBA" id="ARBA00004163"/>
    </source>
</evidence>
<comment type="caution">
    <text evidence="13">The sequence shown here is derived from an EMBL/GenBank/DDBJ whole genome shotgun (WGS) entry which is preliminary data.</text>
</comment>
<keyword evidence="7 10" id="KW-0175">Coiled coil</keyword>
<evidence type="ECO:0000256" key="9">
    <source>
        <dbReference type="ARBA" id="ARBA00037934"/>
    </source>
</evidence>
<keyword evidence="3 11" id="KW-0812">Transmembrane</keyword>
<evidence type="ECO:0000256" key="7">
    <source>
        <dbReference type="ARBA" id="ARBA00023054"/>
    </source>
</evidence>
<dbReference type="InParanoid" id="G4TGI0"/>
<organism evidence="13 14">
    <name type="scientific">Serendipita indica (strain DSM 11827)</name>
    <name type="common">Root endophyte fungus</name>
    <name type="synonym">Piriformospora indica</name>
    <dbReference type="NCBI Taxonomy" id="1109443"/>
    <lineage>
        <taxon>Eukaryota</taxon>
        <taxon>Fungi</taxon>
        <taxon>Dikarya</taxon>
        <taxon>Basidiomycota</taxon>
        <taxon>Agaricomycotina</taxon>
        <taxon>Agaricomycetes</taxon>
        <taxon>Sebacinales</taxon>
        <taxon>Serendipitaceae</taxon>
        <taxon>Serendipita</taxon>
    </lineage>
</organism>
<keyword evidence="5" id="KW-0931">ER-Golgi transport</keyword>
<evidence type="ECO:0000256" key="6">
    <source>
        <dbReference type="ARBA" id="ARBA00022989"/>
    </source>
</evidence>
<feature type="domain" description="Sec20 C-terminal" evidence="12">
    <location>
        <begin position="153"/>
        <end position="242"/>
    </location>
</feature>